<name>A0A369T541_9PROT</name>
<dbReference type="InterPro" id="IPR053135">
    <property type="entry name" value="AKR2_Oxidoreductase"/>
</dbReference>
<dbReference type="RefSeq" id="WP_114583578.1">
    <property type="nucleotide sequence ID" value="NZ_QPMH01000026.1"/>
</dbReference>
<dbReference type="InterPro" id="IPR006311">
    <property type="entry name" value="TAT_signal"/>
</dbReference>
<dbReference type="PANTHER" id="PTHR43312">
    <property type="entry name" value="D-THREO-ALDOSE 1-DEHYDROGENASE"/>
    <property type="match status" value="1"/>
</dbReference>
<dbReference type="Proteomes" id="UP000253941">
    <property type="component" value="Unassembled WGS sequence"/>
</dbReference>
<dbReference type="Gene3D" id="3.20.20.100">
    <property type="entry name" value="NADP-dependent oxidoreductase domain"/>
    <property type="match status" value="1"/>
</dbReference>
<dbReference type="Pfam" id="PF00248">
    <property type="entry name" value="Aldo_ket_red"/>
    <property type="match status" value="1"/>
</dbReference>
<evidence type="ECO:0000259" key="1">
    <source>
        <dbReference type="Pfam" id="PF00248"/>
    </source>
</evidence>
<reference evidence="2 3" key="1">
    <citation type="submission" date="2018-07" db="EMBL/GenBank/DDBJ databases">
        <title>Venubactetium sediminum gen. nov., sp. nov., isolated from a marine solar saltern.</title>
        <authorList>
            <person name="Wang S."/>
        </authorList>
    </citation>
    <scope>NUCLEOTIDE SEQUENCE [LARGE SCALE GENOMIC DNA]</scope>
    <source>
        <strain evidence="2 3">WD2A32</strain>
    </source>
</reference>
<dbReference type="SUPFAM" id="SSF51430">
    <property type="entry name" value="NAD(P)-linked oxidoreductase"/>
    <property type="match status" value="1"/>
</dbReference>
<feature type="domain" description="NADP-dependent oxidoreductase" evidence="1">
    <location>
        <begin position="55"/>
        <end position="302"/>
    </location>
</feature>
<dbReference type="PROSITE" id="PS51318">
    <property type="entry name" value="TAT"/>
    <property type="match status" value="1"/>
</dbReference>
<dbReference type="AlphaFoldDB" id="A0A369T541"/>
<dbReference type="InterPro" id="IPR023210">
    <property type="entry name" value="NADP_OxRdtase_dom"/>
</dbReference>
<evidence type="ECO:0000313" key="2">
    <source>
        <dbReference type="EMBL" id="RDD60453.1"/>
    </source>
</evidence>
<keyword evidence="3" id="KW-1185">Reference proteome</keyword>
<dbReference type="InterPro" id="IPR036812">
    <property type="entry name" value="NAD(P)_OxRdtase_dom_sf"/>
</dbReference>
<evidence type="ECO:0000313" key="3">
    <source>
        <dbReference type="Proteomes" id="UP000253941"/>
    </source>
</evidence>
<dbReference type="PANTHER" id="PTHR43312:SF1">
    <property type="entry name" value="NADP-DEPENDENT OXIDOREDUCTASE DOMAIN-CONTAINING PROTEIN"/>
    <property type="match status" value="1"/>
</dbReference>
<accession>A0A369T541</accession>
<organism evidence="2 3">
    <name type="scientific">Ferruginivarius sediminum</name>
    <dbReference type="NCBI Taxonomy" id="2661937"/>
    <lineage>
        <taxon>Bacteria</taxon>
        <taxon>Pseudomonadati</taxon>
        <taxon>Pseudomonadota</taxon>
        <taxon>Alphaproteobacteria</taxon>
        <taxon>Rhodospirillales</taxon>
        <taxon>Rhodospirillaceae</taxon>
        <taxon>Ferruginivarius</taxon>
    </lineage>
</organism>
<comment type="caution">
    <text evidence="2">The sequence shown here is derived from an EMBL/GenBank/DDBJ whole genome shotgun (WGS) entry which is preliminary data.</text>
</comment>
<proteinExistence type="predicted"/>
<gene>
    <name evidence="2" type="ORF">DRB17_17785</name>
</gene>
<sequence>MPGLPTGLSRRVFLGSLAAAAVTPSLAPRPGRAAGPTGPMLTRAIPATGERVPVIGMGSWITFNVGGDKAARDQRVEVLRTFFEMGGGMVDSSPMYGSSEEVIGYCLERIGKTDSLFSATKVWHLLQSVGKSQMAESRELWGVDRFDLMQIHNLLNWEGHLETLLEHKEQGRIRYIGITTSHGSRHGEMERIMTEQPIDFVQFTYNILDREAERRLLPLAAERGLGVIINRPFRRKQLIRMFEDHPLPEWAGEIDCRNWPQFLLKFIVSHPAVTCAIPATSRVDHMEENMGALYGRLPDQETRARMVRYVENL</sequence>
<protein>
    <submittedName>
        <fullName evidence="2">Aldo/keto reductase</fullName>
    </submittedName>
</protein>
<dbReference type="CDD" id="cd19095">
    <property type="entry name" value="AKR_PA4992-like"/>
    <property type="match status" value="1"/>
</dbReference>
<dbReference type="EMBL" id="QPMH01000026">
    <property type="protein sequence ID" value="RDD60453.1"/>
    <property type="molecule type" value="Genomic_DNA"/>
</dbReference>